<dbReference type="Pfam" id="PF13193">
    <property type="entry name" value="AMP-binding_C"/>
    <property type="match status" value="1"/>
</dbReference>
<feature type="domain" description="AMP-binding enzyme C-terminal" evidence="4">
    <location>
        <begin position="433"/>
        <end position="517"/>
    </location>
</feature>
<dbReference type="Gene3D" id="3.40.50.12780">
    <property type="entry name" value="N-terminal domain of ligase-like"/>
    <property type="match status" value="2"/>
</dbReference>
<reference evidence="5 6" key="1">
    <citation type="submission" date="2019-02" db="EMBL/GenBank/DDBJ databases">
        <title>Genome sequencing of the rare red list fungi Phellinidium pouzarii.</title>
        <authorList>
            <person name="Buettner E."/>
            <person name="Kellner H."/>
        </authorList>
    </citation>
    <scope>NUCLEOTIDE SEQUENCE [LARGE SCALE GENOMIC DNA]</scope>
    <source>
        <strain evidence="5 6">DSM 108285</strain>
    </source>
</reference>
<keyword evidence="2" id="KW-0436">Ligase</keyword>
<dbReference type="Gene3D" id="3.30.300.30">
    <property type="match status" value="1"/>
</dbReference>
<sequence length="544" mass="59458">MAPKIYTSSIPPFEVAEHSIYSHIFPKNDPFPGDTAAFIDADTGNTLTRAVLRRTTFELAWGLRHVLHANYGGPALARDDTVLVFSPNSVAYPIVVFGAFAAGIRATLANSAYTPTELAHQYKDSQAKVVFAHKDLVPVAVKMFELLGVDAKEARSRIIIASWNENDRSPKGFIQMEDLLGKGRLEIEENFDGPLSNETALLCYSSGTTGKPKGVELTVFSGATNLLLLCVLDGVSVVIMTRFEPVVFCKTIERYKITFAFIVPPILVVLSRHPAVSQYKLSSLRRFLSGAAPLGVGLTKAVNDRLRYLGTEAIILQGYGLTETSPTTHIIPLEDAERKIGSIGVLFPNLEARLVTEDGLDAGEGEPGELWIRGPTVMKGYLNNPTATKSSITPDGWFQTGDIGIVDNEGYYFIVDRKKELIKYKGFQVPPAELEAILLLHPDISDAGVVGIESQAEATELPRAYVVHAKGFPSSEVERQAFGTSVQKWIEERVARHKFLRGGVVVVEIIPKSASGKILRRKLKDQARDEVAALETAAQPKAKL</sequence>
<keyword evidence="6" id="KW-1185">Reference proteome</keyword>
<evidence type="ECO:0000313" key="5">
    <source>
        <dbReference type="EMBL" id="THH08646.1"/>
    </source>
</evidence>
<dbReference type="InterPro" id="IPR025110">
    <property type="entry name" value="AMP-bd_C"/>
</dbReference>
<evidence type="ECO:0000259" key="3">
    <source>
        <dbReference type="Pfam" id="PF00501"/>
    </source>
</evidence>
<dbReference type="Pfam" id="PF00501">
    <property type="entry name" value="AMP-binding"/>
    <property type="match status" value="2"/>
</dbReference>
<evidence type="ECO:0000256" key="2">
    <source>
        <dbReference type="ARBA" id="ARBA00022598"/>
    </source>
</evidence>
<name>A0A4S4LAC4_9AGAM</name>
<dbReference type="Proteomes" id="UP000308199">
    <property type="component" value="Unassembled WGS sequence"/>
</dbReference>
<evidence type="ECO:0000313" key="6">
    <source>
        <dbReference type="Proteomes" id="UP000308199"/>
    </source>
</evidence>
<comment type="caution">
    <text evidence="5">The sequence shown here is derived from an EMBL/GenBank/DDBJ whole genome shotgun (WGS) entry which is preliminary data.</text>
</comment>
<dbReference type="PANTHER" id="PTHR24096:SF149">
    <property type="entry name" value="AMP-BINDING DOMAIN-CONTAINING PROTEIN-RELATED"/>
    <property type="match status" value="1"/>
</dbReference>
<feature type="domain" description="AMP-dependent synthetase/ligase" evidence="3">
    <location>
        <begin position="32"/>
        <end position="220"/>
    </location>
</feature>
<accession>A0A4S4LAC4</accession>
<dbReference type="EMBL" id="SGPK01000092">
    <property type="protein sequence ID" value="THH08646.1"/>
    <property type="molecule type" value="Genomic_DNA"/>
</dbReference>
<evidence type="ECO:0000259" key="4">
    <source>
        <dbReference type="Pfam" id="PF13193"/>
    </source>
</evidence>
<dbReference type="GO" id="GO:0016405">
    <property type="term" value="F:CoA-ligase activity"/>
    <property type="evidence" value="ECO:0007669"/>
    <property type="project" value="TreeGrafter"/>
</dbReference>
<proteinExistence type="inferred from homology"/>
<dbReference type="CDD" id="cd05911">
    <property type="entry name" value="Firefly_Luc_like"/>
    <property type="match status" value="1"/>
</dbReference>
<dbReference type="InterPro" id="IPR042099">
    <property type="entry name" value="ANL_N_sf"/>
</dbReference>
<dbReference type="InterPro" id="IPR000873">
    <property type="entry name" value="AMP-dep_synth/lig_dom"/>
</dbReference>
<dbReference type="SUPFAM" id="SSF56801">
    <property type="entry name" value="Acetyl-CoA synthetase-like"/>
    <property type="match status" value="1"/>
</dbReference>
<organism evidence="5 6">
    <name type="scientific">Phellinidium pouzarii</name>
    <dbReference type="NCBI Taxonomy" id="167371"/>
    <lineage>
        <taxon>Eukaryota</taxon>
        <taxon>Fungi</taxon>
        <taxon>Dikarya</taxon>
        <taxon>Basidiomycota</taxon>
        <taxon>Agaricomycotina</taxon>
        <taxon>Agaricomycetes</taxon>
        <taxon>Hymenochaetales</taxon>
        <taxon>Hymenochaetaceae</taxon>
        <taxon>Phellinidium</taxon>
    </lineage>
</organism>
<evidence type="ECO:0008006" key="7">
    <source>
        <dbReference type="Google" id="ProtNLM"/>
    </source>
</evidence>
<dbReference type="PANTHER" id="PTHR24096">
    <property type="entry name" value="LONG-CHAIN-FATTY-ACID--COA LIGASE"/>
    <property type="match status" value="1"/>
</dbReference>
<dbReference type="InterPro" id="IPR045851">
    <property type="entry name" value="AMP-bd_C_sf"/>
</dbReference>
<comment type="similarity">
    <text evidence="1">Belongs to the ATP-dependent AMP-binding enzyme family.</text>
</comment>
<dbReference type="AlphaFoldDB" id="A0A4S4LAC4"/>
<protein>
    <recommendedName>
        <fullName evidence="7">AMP-dependent synthetase/ligase domain-containing protein</fullName>
    </recommendedName>
</protein>
<gene>
    <name evidence="5" type="ORF">EW145_g2565</name>
</gene>
<dbReference type="InterPro" id="IPR020845">
    <property type="entry name" value="AMP-binding_CS"/>
</dbReference>
<feature type="domain" description="AMP-dependent synthetase/ligase" evidence="3">
    <location>
        <begin position="225"/>
        <end position="382"/>
    </location>
</feature>
<evidence type="ECO:0000256" key="1">
    <source>
        <dbReference type="ARBA" id="ARBA00006432"/>
    </source>
</evidence>
<dbReference type="PROSITE" id="PS00455">
    <property type="entry name" value="AMP_BINDING"/>
    <property type="match status" value="1"/>
</dbReference>
<dbReference type="OrthoDB" id="1898221at2759"/>